<dbReference type="SUPFAM" id="SSF46689">
    <property type="entry name" value="Homeodomain-like"/>
    <property type="match status" value="1"/>
</dbReference>
<feature type="region of interest" description="Disordered" evidence="8">
    <location>
        <begin position="217"/>
        <end position="305"/>
    </location>
</feature>
<dbReference type="AlphaFoldDB" id="A0A9J6FKT9"/>
<evidence type="ECO:0000256" key="5">
    <source>
        <dbReference type="ARBA" id="ARBA00022833"/>
    </source>
</evidence>
<dbReference type="GO" id="GO:0000785">
    <property type="term" value="C:chromatin"/>
    <property type="evidence" value="ECO:0007669"/>
    <property type="project" value="TreeGrafter"/>
</dbReference>
<feature type="domain" description="SANT" evidence="9">
    <location>
        <begin position="362"/>
        <end position="413"/>
    </location>
</feature>
<feature type="region of interest" description="Disordered" evidence="8">
    <location>
        <begin position="488"/>
        <end position="546"/>
    </location>
</feature>
<protein>
    <recommendedName>
        <fullName evidence="9">SANT domain-containing protein</fullName>
    </recommendedName>
</protein>
<evidence type="ECO:0000313" key="10">
    <source>
        <dbReference type="EMBL" id="KAH9362604.1"/>
    </source>
</evidence>
<evidence type="ECO:0000313" key="11">
    <source>
        <dbReference type="Proteomes" id="UP000821853"/>
    </source>
</evidence>
<dbReference type="GO" id="GO:0008270">
    <property type="term" value="F:zinc ion binding"/>
    <property type="evidence" value="ECO:0007669"/>
    <property type="project" value="UniProtKB-KW"/>
</dbReference>
<organism evidence="10 11">
    <name type="scientific">Haemaphysalis longicornis</name>
    <name type="common">Bush tick</name>
    <dbReference type="NCBI Taxonomy" id="44386"/>
    <lineage>
        <taxon>Eukaryota</taxon>
        <taxon>Metazoa</taxon>
        <taxon>Ecdysozoa</taxon>
        <taxon>Arthropoda</taxon>
        <taxon>Chelicerata</taxon>
        <taxon>Arachnida</taxon>
        <taxon>Acari</taxon>
        <taxon>Parasitiformes</taxon>
        <taxon>Ixodida</taxon>
        <taxon>Ixodoidea</taxon>
        <taxon>Ixodidae</taxon>
        <taxon>Haemaphysalinae</taxon>
        <taxon>Haemaphysalis</taxon>
    </lineage>
</organism>
<keyword evidence="6" id="KW-0238">DNA-binding</keyword>
<evidence type="ECO:0000256" key="6">
    <source>
        <dbReference type="ARBA" id="ARBA00023125"/>
    </source>
</evidence>
<reference evidence="10 11" key="1">
    <citation type="journal article" date="2020" name="Cell">
        <title>Large-Scale Comparative Analyses of Tick Genomes Elucidate Their Genetic Diversity and Vector Capacities.</title>
        <authorList>
            <consortium name="Tick Genome and Microbiome Consortium (TIGMIC)"/>
            <person name="Jia N."/>
            <person name="Wang J."/>
            <person name="Shi W."/>
            <person name="Du L."/>
            <person name="Sun Y."/>
            <person name="Zhan W."/>
            <person name="Jiang J.F."/>
            <person name="Wang Q."/>
            <person name="Zhang B."/>
            <person name="Ji P."/>
            <person name="Bell-Sakyi L."/>
            <person name="Cui X.M."/>
            <person name="Yuan T.T."/>
            <person name="Jiang B.G."/>
            <person name="Yang W.F."/>
            <person name="Lam T.T."/>
            <person name="Chang Q.C."/>
            <person name="Ding S.J."/>
            <person name="Wang X.J."/>
            <person name="Zhu J.G."/>
            <person name="Ruan X.D."/>
            <person name="Zhao L."/>
            <person name="Wei J.T."/>
            <person name="Ye R.Z."/>
            <person name="Que T.C."/>
            <person name="Du C.H."/>
            <person name="Zhou Y.H."/>
            <person name="Cheng J.X."/>
            <person name="Dai P.F."/>
            <person name="Guo W.B."/>
            <person name="Han X.H."/>
            <person name="Huang E.J."/>
            <person name="Li L.F."/>
            <person name="Wei W."/>
            <person name="Gao Y.C."/>
            <person name="Liu J.Z."/>
            <person name="Shao H.Z."/>
            <person name="Wang X."/>
            <person name="Wang C.C."/>
            <person name="Yang T.C."/>
            <person name="Huo Q.B."/>
            <person name="Li W."/>
            <person name="Chen H.Y."/>
            <person name="Chen S.E."/>
            <person name="Zhou L.G."/>
            <person name="Ni X.B."/>
            <person name="Tian J.H."/>
            <person name="Sheng Y."/>
            <person name="Liu T."/>
            <person name="Pan Y.S."/>
            <person name="Xia L.Y."/>
            <person name="Li J."/>
            <person name="Zhao F."/>
            <person name="Cao W.C."/>
        </authorList>
    </citation>
    <scope>NUCLEOTIDE SEQUENCE [LARGE SCALE GENOMIC DNA]</scope>
    <source>
        <strain evidence="10">HaeL-2018</strain>
    </source>
</reference>
<evidence type="ECO:0000256" key="7">
    <source>
        <dbReference type="ARBA" id="ARBA00023242"/>
    </source>
</evidence>
<keyword evidence="11" id="KW-1185">Reference proteome</keyword>
<keyword evidence="5" id="KW-0862">Zinc</keyword>
<dbReference type="GO" id="GO:0003677">
    <property type="term" value="F:DNA binding"/>
    <property type="evidence" value="ECO:0007669"/>
    <property type="project" value="UniProtKB-KW"/>
</dbReference>
<dbReference type="PANTHER" id="PTHR13992:SF39">
    <property type="entry name" value="SMRTER, ISOFORM G"/>
    <property type="match status" value="1"/>
</dbReference>
<dbReference type="InterPro" id="IPR009057">
    <property type="entry name" value="Homeodomain-like_sf"/>
</dbReference>
<dbReference type="GO" id="GO:0032991">
    <property type="term" value="C:protein-containing complex"/>
    <property type="evidence" value="ECO:0007669"/>
    <property type="project" value="UniProtKB-ARBA"/>
</dbReference>
<dbReference type="GO" id="GO:0006357">
    <property type="term" value="P:regulation of transcription by RNA polymerase II"/>
    <property type="evidence" value="ECO:0007669"/>
    <property type="project" value="TreeGrafter"/>
</dbReference>
<evidence type="ECO:0000256" key="3">
    <source>
        <dbReference type="ARBA" id="ARBA00022723"/>
    </source>
</evidence>
<feature type="region of interest" description="Disordered" evidence="8">
    <location>
        <begin position="1"/>
        <end position="79"/>
    </location>
</feature>
<gene>
    <name evidence="10" type="ORF">HPB48_015482</name>
</gene>
<dbReference type="SMART" id="SM00717">
    <property type="entry name" value="SANT"/>
    <property type="match status" value="1"/>
</dbReference>
<dbReference type="FunFam" id="1.10.10.60:FF:000012">
    <property type="entry name" value="Metastasis-associated 1 family, member 3"/>
    <property type="match status" value="1"/>
</dbReference>
<sequence>MARKEPSQNVVPMVESHQLSLQQDDAYPEQSLLRDPSPSLTERIQDPKNPGESKIGLFSTLSGEDGGRSPQEHPSKDNPLEEINILDVEMDQAEPYNDNLHEWQREPEIFDDFADDDEGGQDIAVNPQRAVKSVHEDVQGTPAVNPGGIARVIYAENKRKACLAHAVLDSLGPKVIEPLYYEPSDTDIYHENRKKFQVFKQALMLYFKRKAQEREGGAENLSGTCNQMMEPSQNEMGQKGSNGELEASEQQQQQRHHPHHNQPPQQQPPQQQPPQLQFFEKQSPDLKKQRQEQPRIAKPRKRERVSADMQVIKGFYEQLKAEHRERSRAIIPPLRTGREHSPCHETFQTLVEDPLAELKERQSTNAWDDQEKNIFREKFIEHPKKFHIIASYLDKKSAADCVEYYYLSKKRENYKQFTRKRGTRKGSRAVGTGSLRSSERQPVASSAPSSVSSSRGPSRATSSTFAAASGFATSGMDMTETIMAPAVTDTTPDVTATHSSGLTQEEVAPAPPPAIESPGHGWQAATPSLPQHKAHHLHWRGQADQH</sequence>
<dbReference type="OrthoDB" id="10258692at2759"/>
<evidence type="ECO:0000256" key="2">
    <source>
        <dbReference type="ARBA" id="ARBA00010097"/>
    </source>
</evidence>
<keyword evidence="3" id="KW-0479">Metal-binding</keyword>
<proteinExistence type="inferred from homology"/>
<feature type="compositionally biased region" description="Low complexity" evidence="8">
    <location>
        <begin position="488"/>
        <end position="497"/>
    </location>
</feature>
<name>A0A9J6FKT9_HAELO</name>
<feature type="compositionally biased region" description="Basic and acidic residues" evidence="8">
    <location>
        <begin position="282"/>
        <end position="295"/>
    </location>
</feature>
<dbReference type="PROSITE" id="PS51293">
    <property type="entry name" value="SANT"/>
    <property type="match status" value="1"/>
</dbReference>
<accession>A0A9J6FKT9</accession>
<evidence type="ECO:0000256" key="1">
    <source>
        <dbReference type="ARBA" id="ARBA00004123"/>
    </source>
</evidence>
<feature type="compositionally biased region" description="Basic residues" evidence="8">
    <location>
        <begin position="417"/>
        <end position="427"/>
    </location>
</feature>
<dbReference type="InterPro" id="IPR051571">
    <property type="entry name" value="N-CoR_corepressor"/>
</dbReference>
<dbReference type="Gene3D" id="1.10.10.60">
    <property type="entry name" value="Homeodomain-like"/>
    <property type="match status" value="1"/>
</dbReference>
<keyword evidence="4" id="KW-0863">Zinc-finger</keyword>
<feature type="region of interest" description="Disordered" evidence="8">
    <location>
        <begin position="417"/>
        <end position="463"/>
    </location>
</feature>
<comment type="caution">
    <text evidence="10">The sequence shown here is derived from an EMBL/GenBank/DDBJ whole genome shotgun (WGS) entry which is preliminary data.</text>
</comment>
<comment type="similarity">
    <text evidence="2">Belongs to the N-CoR nuclear receptor corepressors family.</text>
</comment>
<evidence type="ECO:0000256" key="8">
    <source>
        <dbReference type="SAM" id="MobiDB-lite"/>
    </source>
</evidence>
<dbReference type="InterPro" id="IPR017884">
    <property type="entry name" value="SANT_dom"/>
</dbReference>
<dbReference type="PANTHER" id="PTHR13992">
    <property type="entry name" value="NUCLEAR RECEPTOR CO-REPRESSOR RELATED NCOR"/>
    <property type="match status" value="1"/>
</dbReference>
<evidence type="ECO:0000259" key="9">
    <source>
        <dbReference type="PROSITE" id="PS51293"/>
    </source>
</evidence>
<dbReference type="GO" id="GO:0005654">
    <property type="term" value="C:nucleoplasm"/>
    <property type="evidence" value="ECO:0007669"/>
    <property type="project" value="UniProtKB-ARBA"/>
</dbReference>
<feature type="compositionally biased region" description="Polar residues" evidence="8">
    <location>
        <begin position="221"/>
        <end position="241"/>
    </location>
</feature>
<dbReference type="VEuPathDB" id="VectorBase:HLOH_059608"/>
<dbReference type="EMBL" id="JABSTR010000001">
    <property type="protein sequence ID" value="KAH9362604.1"/>
    <property type="molecule type" value="Genomic_DNA"/>
</dbReference>
<feature type="compositionally biased region" description="Low complexity" evidence="8">
    <location>
        <begin position="442"/>
        <end position="463"/>
    </location>
</feature>
<dbReference type="Proteomes" id="UP000821853">
    <property type="component" value="Chromosome 1"/>
</dbReference>
<keyword evidence="7" id="KW-0539">Nucleus</keyword>
<comment type="subcellular location">
    <subcellularLocation>
        <location evidence="1">Nucleus</location>
    </subcellularLocation>
</comment>
<evidence type="ECO:0000256" key="4">
    <source>
        <dbReference type="ARBA" id="ARBA00022771"/>
    </source>
</evidence>
<dbReference type="InterPro" id="IPR001005">
    <property type="entry name" value="SANT/Myb"/>
</dbReference>
<feature type="compositionally biased region" description="Basic and acidic residues" evidence="8">
    <location>
        <begin position="65"/>
        <end position="79"/>
    </location>
</feature>